<accession>A0A1E8PM67</accession>
<evidence type="ECO:0000256" key="2">
    <source>
        <dbReference type="ARBA" id="ARBA00021483"/>
    </source>
</evidence>
<keyword evidence="3" id="KW-0963">Cytoplasm</keyword>
<sequence>MENTTARAAAESQLAQEGARELLVFGLNNEEYAIDIGLVQEIRGYSAVTHIANAPALLKGFIHLRGSIVPLIDLRIALGQAEPVYDASTVVIILIFAHGASGIVVDRVADVVQLAPAQIKPPPQLHGSTIAGHVTAIGSLDERMLIVLDMDSLLSGLGMQALGKLAA</sequence>
<dbReference type="PROSITE" id="PS50851">
    <property type="entry name" value="CHEW"/>
    <property type="match status" value="1"/>
</dbReference>
<evidence type="ECO:0000256" key="3">
    <source>
        <dbReference type="ARBA" id="ARBA00022490"/>
    </source>
</evidence>
<dbReference type="InterPro" id="IPR002545">
    <property type="entry name" value="CheW-lke_dom"/>
</dbReference>
<dbReference type="Gene3D" id="2.40.50.180">
    <property type="entry name" value="CheA-289, Domain 4"/>
    <property type="match status" value="1"/>
</dbReference>
<dbReference type="Proteomes" id="UP000092634">
    <property type="component" value="Unassembled WGS sequence"/>
</dbReference>
<dbReference type="EMBL" id="MAQB02000010">
    <property type="protein sequence ID" value="OFJ46729.1"/>
    <property type="molecule type" value="Genomic_DNA"/>
</dbReference>
<dbReference type="GO" id="GO:0006935">
    <property type="term" value="P:chemotaxis"/>
    <property type="evidence" value="ECO:0007669"/>
    <property type="project" value="InterPro"/>
</dbReference>
<evidence type="ECO:0000313" key="6">
    <source>
        <dbReference type="Proteomes" id="UP000092634"/>
    </source>
</evidence>
<dbReference type="AlphaFoldDB" id="A0A1E8PM67"/>
<dbReference type="InterPro" id="IPR036061">
    <property type="entry name" value="CheW-like_dom_sf"/>
</dbReference>
<proteinExistence type="predicted"/>
<dbReference type="Gene3D" id="2.30.30.40">
    <property type="entry name" value="SH3 Domains"/>
    <property type="match status" value="1"/>
</dbReference>
<evidence type="ECO:0000256" key="1">
    <source>
        <dbReference type="ARBA" id="ARBA00004496"/>
    </source>
</evidence>
<dbReference type="Pfam" id="PF01584">
    <property type="entry name" value="CheW"/>
    <property type="match status" value="1"/>
</dbReference>
<comment type="caution">
    <text evidence="5">The sequence shown here is derived from an EMBL/GenBank/DDBJ whole genome shotgun (WGS) entry which is preliminary data.</text>
</comment>
<evidence type="ECO:0000259" key="4">
    <source>
        <dbReference type="PROSITE" id="PS50851"/>
    </source>
</evidence>
<comment type="subcellular location">
    <subcellularLocation>
        <location evidence="1">Cytoplasm</location>
    </subcellularLocation>
</comment>
<dbReference type="GO" id="GO:0007165">
    <property type="term" value="P:signal transduction"/>
    <property type="evidence" value="ECO:0007669"/>
    <property type="project" value="InterPro"/>
</dbReference>
<dbReference type="SUPFAM" id="SSF50341">
    <property type="entry name" value="CheW-like"/>
    <property type="match status" value="1"/>
</dbReference>
<dbReference type="PANTHER" id="PTHR22617">
    <property type="entry name" value="CHEMOTAXIS SENSOR HISTIDINE KINASE-RELATED"/>
    <property type="match status" value="1"/>
</dbReference>
<feature type="domain" description="CheW-like" evidence="4">
    <location>
        <begin position="19"/>
        <end position="159"/>
    </location>
</feature>
<protein>
    <recommendedName>
        <fullName evidence="2">Chemotaxis protein CheW</fullName>
    </recommendedName>
</protein>
<dbReference type="InterPro" id="IPR039315">
    <property type="entry name" value="CheW"/>
</dbReference>
<dbReference type="SMART" id="SM00260">
    <property type="entry name" value="CheW"/>
    <property type="match status" value="1"/>
</dbReference>
<name>A0A1E8PM67_9BURK</name>
<reference evidence="5 6" key="1">
    <citation type="submission" date="2016-10" db="EMBL/GenBank/DDBJ databases">
        <title>Updated version of Genome Assembly of Janthinobacterium lividum ERGS5:01.</title>
        <authorList>
            <person name="Kumar R."/>
            <person name="Acharya V."/>
            <person name="Singh D."/>
        </authorList>
    </citation>
    <scope>NUCLEOTIDE SEQUENCE [LARGE SCALE GENOMIC DNA]</scope>
    <source>
        <strain evidence="5 6">ERGS5:01</strain>
    </source>
</reference>
<dbReference type="PANTHER" id="PTHR22617:SF45">
    <property type="entry name" value="CHEMOTAXIS PROTEIN CHEW"/>
    <property type="match status" value="1"/>
</dbReference>
<gene>
    <name evidence="5" type="ORF">BA896_019000</name>
</gene>
<organism evidence="5 6">
    <name type="scientific">Janthinobacterium lividum</name>
    <dbReference type="NCBI Taxonomy" id="29581"/>
    <lineage>
        <taxon>Bacteria</taxon>
        <taxon>Pseudomonadati</taxon>
        <taxon>Pseudomonadota</taxon>
        <taxon>Betaproteobacteria</taxon>
        <taxon>Burkholderiales</taxon>
        <taxon>Oxalobacteraceae</taxon>
        <taxon>Janthinobacterium</taxon>
    </lineage>
</organism>
<dbReference type="GO" id="GO:0005829">
    <property type="term" value="C:cytosol"/>
    <property type="evidence" value="ECO:0007669"/>
    <property type="project" value="TreeGrafter"/>
</dbReference>
<evidence type="ECO:0000313" key="5">
    <source>
        <dbReference type="EMBL" id="OFJ46729.1"/>
    </source>
</evidence>